<evidence type="ECO:0000259" key="3">
    <source>
        <dbReference type="Pfam" id="PF01323"/>
    </source>
</evidence>
<dbReference type="Gene3D" id="3.40.30.10">
    <property type="entry name" value="Glutaredoxin"/>
    <property type="match status" value="1"/>
</dbReference>
<dbReference type="InterPro" id="IPR036249">
    <property type="entry name" value="Thioredoxin-like_sf"/>
</dbReference>
<dbReference type="AlphaFoldDB" id="B0T9K2"/>
<dbReference type="GO" id="GO:0006749">
    <property type="term" value="P:glutathione metabolic process"/>
    <property type="evidence" value="ECO:0007669"/>
    <property type="project" value="TreeGrafter"/>
</dbReference>
<accession>B0T9K2</accession>
<dbReference type="EMBL" id="CP000928">
    <property type="protein sequence ID" value="ABZ74377.1"/>
    <property type="molecule type" value="Genomic_DNA"/>
</dbReference>
<reference evidence="4" key="1">
    <citation type="submission" date="2008-01" db="EMBL/GenBank/DDBJ databases">
        <title>Complete sequence of plasmid1 pCAUL01 of Caulobacter sp. K31.</title>
        <authorList>
            <consortium name="US DOE Joint Genome Institute"/>
            <person name="Copeland A."/>
            <person name="Lucas S."/>
            <person name="Lapidus A."/>
            <person name="Barry K."/>
            <person name="Glavina del Rio T."/>
            <person name="Dalin E."/>
            <person name="Tice H."/>
            <person name="Pitluck S."/>
            <person name="Bruce D."/>
            <person name="Goodwin L."/>
            <person name="Thompson L.S."/>
            <person name="Brettin T."/>
            <person name="Detter J.C."/>
            <person name="Han C."/>
            <person name="Schmutz J."/>
            <person name="Larimer F."/>
            <person name="Land M."/>
            <person name="Hauser L."/>
            <person name="Kyrpides N."/>
            <person name="Kim E."/>
            <person name="Stephens C."/>
            <person name="Richardson P."/>
        </authorList>
    </citation>
    <scope>NUCLEOTIDE SEQUENCE [LARGE SCALE GENOMIC DNA]</scope>
    <source>
        <strain evidence="4">K31</strain>
        <plasmid evidence="4">pCAUL01</plasmid>
    </source>
</reference>
<dbReference type="InterPro" id="IPR051924">
    <property type="entry name" value="GST_Kappa/NadH"/>
</dbReference>
<dbReference type="OrthoDB" id="5244108at2"/>
<keyword evidence="1" id="KW-0413">Isomerase</keyword>
<feature type="active site" description="Nucleophile" evidence="2">
    <location>
        <position position="14"/>
    </location>
</feature>
<dbReference type="InterPro" id="IPR001853">
    <property type="entry name" value="DSBA-like_thioredoxin_dom"/>
</dbReference>
<comment type="similarity">
    <text evidence="1">Belongs to the GST superfamily. NadH family.</text>
</comment>
<dbReference type="EC" id="5.99.1.4" evidence="1"/>
<dbReference type="PANTHER" id="PTHR42943">
    <property type="entry name" value="GLUTATHIONE S-TRANSFERASE KAPPA"/>
    <property type="match status" value="1"/>
</dbReference>
<dbReference type="Pfam" id="PF01323">
    <property type="entry name" value="DSBA"/>
    <property type="match status" value="1"/>
</dbReference>
<dbReference type="InterPro" id="IPR044087">
    <property type="entry name" value="NahD-like"/>
</dbReference>
<feature type="domain" description="DSBA-like thioredoxin" evidence="3">
    <location>
        <begin position="6"/>
        <end position="201"/>
    </location>
</feature>
<evidence type="ECO:0000313" key="4">
    <source>
        <dbReference type="EMBL" id="ABZ74377.1"/>
    </source>
</evidence>
<keyword evidence="4" id="KW-0614">Plasmid</keyword>
<dbReference type="GO" id="GO:0004364">
    <property type="term" value="F:glutathione transferase activity"/>
    <property type="evidence" value="ECO:0007669"/>
    <property type="project" value="TreeGrafter"/>
</dbReference>
<geneLocation type="plasmid" evidence="4">
    <name>pCAUL01</name>
</geneLocation>
<dbReference type="InterPro" id="IPR014440">
    <property type="entry name" value="HCCAis_GSTk"/>
</dbReference>
<sequence length="213" mass="23112">MSDPKVEFLFDFGSPNAYLSHRVIPAITARTGVAFIYVPVLLGGIFKATGNQSPGTAFAHIRNKLAYETLEIERFVERHGLHEYLFNPFFPVNTLNLMRGAVAAQKLGLLAVYVDEVFRHMWAQPKKLDEPDVLLAALRESGLGGQAETILSLSQTPEVKSDLIANTEAAVARGVFGAPSFFVDGALYFGKDRLGDVEKAIVTSKAAARAAAT</sequence>
<evidence type="ECO:0000256" key="1">
    <source>
        <dbReference type="PIRNR" id="PIRNR006386"/>
    </source>
</evidence>
<dbReference type="CDD" id="cd03022">
    <property type="entry name" value="DsbA_HCCA_Iso"/>
    <property type="match status" value="1"/>
</dbReference>
<dbReference type="PANTHER" id="PTHR42943:SF2">
    <property type="entry name" value="GLUTATHIONE S-TRANSFERASE KAPPA 1"/>
    <property type="match status" value="1"/>
</dbReference>
<dbReference type="GO" id="GO:0018845">
    <property type="term" value="F:2-hydroxychromene-2-carboxylate isomerase activity"/>
    <property type="evidence" value="ECO:0007669"/>
    <property type="project" value="UniProtKB-UniRule"/>
</dbReference>
<dbReference type="GO" id="GO:1901170">
    <property type="term" value="P:naphthalene catabolic process"/>
    <property type="evidence" value="ECO:0007669"/>
    <property type="project" value="InterPro"/>
</dbReference>
<comment type="catalytic activity">
    <reaction evidence="1">
        <text>2-hydroxychromene-2-carboxylate = (3E)-4-(2-hydroxyphenyl)-2-oxobut-3-enoate</text>
        <dbReference type="Rhea" id="RHEA:27401"/>
        <dbReference type="ChEBI" id="CHEBI:59350"/>
        <dbReference type="ChEBI" id="CHEBI:59353"/>
        <dbReference type="EC" id="5.99.1.4"/>
    </reaction>
</comment>
<protein>
    <recommendedName>
        <fullName evidence="1">2-hydroxychromene-2-carboxylate isomerase</fullName>
        <ecNumber evidence="1">5.99.1.4</ecNumber>
    </recommendedName>
</protein>
<organism evidence="4">
    <name type="scientific">Caulobacter sp. (strain K31)</name>
    <dbReference type="NCBI Taxonomy" id="366602"/>
    <lineage>
        <taxon>Bacteria</taxon>
        <taxon>Pseudomonadati</taxon>
        <taxon>Pseudomonadota</taxon>
        <taxon>Alphaproteobacteria</taxon>
        <taxon>Caulobacterales</taxon>
        <taxon>Caulobacteraceae</taxon>
        <taxon>Caulobacter</taxon>
    </lineage>
</organism>
<dbReference type="GO" id="GO:0004602">
    <property type="term" value="F:glutathione peroxidase activity"/>
    <property type="evidence" value="ECO:0007669"/>
    <property type="project" value="TreeGrafter"/>
</dbReference>
<evidence type="ECO:0000256" key="2">
    <source>
        <dbReference type="PIRSR" id="PIRSR006386-1"/>
    </source>
</evidence>
<dbReference type="KEGG" id="cak:Caul_5257"/>
<dbReference type="PIRSF" id="PIRSF006386">
    <property type="entry name" value="HCCAis_GSTk"/>
    <property type="match status" value="1"/>
</dbReference>
<proteinExistence type="inferred from homology"/>
<gene>
    <name evidence="4" type="ordered locus">Caul_5257</name>
</gene>
<dbReference type="SUPFAM" id="SSF52833">
    <property type="entry name" value="Thioredoxin-like"/>
    <property type="match status" value="1"/>
</dbReference>
<dbReference type="HOGENOM" id="CLU_069253_1_3_5"/>
<name>B0T9K2_CAUSK</name>